<gene>
    <name evidence="2" type="ORF">O4U47_05515</name>
</gene>
<evidence type="ECO:0008006" key="4">
    <source>
        <dbReference type="Google" id="ProtNLM"/>
    </source>
</evidence>
<feature type="transmembrane region" description="Helical" evidence="1">
    <location>
        <begin position="36"/>
        <end position="55"/>
    </location>
</feature>
<evidence type="ECO:0000313" key="2">
    <source>
        <dbReference type="EMBL" id="MDA2803961.1"/>
    </source>
</evidence>
<keyword evidence="1" id="KW-0812">Transmembrane</keyword>
<dbReference type="RefSeq" id="WP_270676449.1">
    <property type="nucleotide sequence ID" value="NZ_JAQFWP010000007.1"/>
</dbReference>
<accession>A0ABT4THW7</accession>
<dbReference type="Proteomes" id="UP001165685">
    <property type="component" value="Unassembled WGS sequence"/>
</dbReference>
<name>A0ABT4THW7_9ACTN</name>
<keyword evidence="1" id="KW-1133">Transmembrane helix</keyword>
<keyword evidence="3" id="KW-1185">Reference proteome</keyword>
<sequence>MRSRHLAAAVPAAALMATPFLPFLRTGGLWLGLPPMLVWVVLWCLLVTPALLFIARGDEREEGGA</sequence>
<proteinExistence type="predicted"/>
<evidence type="ECO:0000256" key="1">
    <source>
        <dbReference type="SAM" id="Phobius"/>
    </source>
</evidence>
<reference evidence="2" key="1">
    <citation type="submission" date="2023-01" db="EMBL/GenBank/DDBJ databases">
        <title>Draft genome sequence of Nocardiopsis sp. LSu2-4 isolated from halophytes.</title>
        <authorList>
            <person name="Duangmal K."/>
            <person name="Chantavorakit T."/>
        </authorList>
    </citation>
    <scope>NUCLEOTIDE SEQUENCE</scope>
    <source>
        <strain evidence="2">LSu2-4</strain>
    </source>
</reference>
<keyword evidence="1" id="KW-0472">Membrane</keyword>
<comment type="caution">
    <text evidence="2">The sequence shown here is derived from an EMBL/GenBank/DDBJ whole genome shotgun (WGS) entry which is preliminary data.</text>
</comment>
<protein>
    <recommendedName>
        <fullName evidence="4">DUF3311 domain-containing protein</fullName>
    </recommendedName>
</protein>
<organism evidence="2 3">
    <name type="scientific">Nocardiopsis suaedae</name>
    <dbReference type="NCBI Taxonomy" id="3018444"/>
    <lineage>
        <taxon>Bacteria</taxon>
        <taxon>Bacillati</taxon>
        <taxon>Actinomycetota</taxon>
        <taxon>Actinomycetes</taxon>
        <taxon>Streptosporangiales</taxon>
        <taxon>Nocardiopsidaceae</taxon>
        <taxon>Nocardiopsis</taxon>
    </lineage>
</organism>
<dbReference type="EMBL" id="JAQFWP010000007">
    <property type="protein sequence ID" value="MDA2803961.1"/>
    <property type="molecule type" value="Genomic_DNA"/>
</dbReference>
<evidence type="ECO:0000313" key="3">
    <source>
        <dbReference type="Proteomes" id="UP001165685"/>
    </source>
</evidence>